<name>A0A383DH21_9ZZZZ</name>
<protein>
    <submittedName>
        <fullName evidence="1">Uncharacterized protein</fullName>
    </submittedName>
</protein>
<dbReference type="EMBL" id="UINC01217269">
    <property type="protein sequence ID" value="SVE43796.1"/>
    <property type="molecule type" value="Genomic_DNA"/>
</dbReference>
<dbReference type="AlphaFoldDB" id="A0A383DH21"/>
<sequence length="86" mass="9312">MEVVETKEQTTEQNKGTVKITVCKSLSGIAEGAELVYQEFEKQIKELEANAELGPGGCNMGQVGCRGYCSRDVLVDVYIPGQDPVT</sequence>
<dbReference type="InterPro" id="IPR036249">
    <property type="entry name" value="Thioredoxin-like_sf"/>
</dbReference>
<dbReference type="CDD" id="cd02980">
    <property type="entry name" value="TRX_Fd_family"/>
    <property type="match status" value="1"/>
</dbReference>
<accession>A0A383DH21</accession>
<proteinExistence type="predicted"/>
<gene>
    <name evidence="1" type="ORF">METZ01_LOCUS496650</name>
</gene>
<feature type="non-terminal residue" evidence="1">
    <location>
        <position position="86"/>
    </location>
</feature>
<reference evidence="1" key="1">
    <citation type="submission" date="2018-05" db="EMBL/GenBank/DDBJ databases">
        <authorList>
            <person name="Lanie J.A."/>
            <person name="Ng W.-L."/>
            <person name="Kazmierczak K.M."/>
            <person name="Andrzejewski T.M."/>
            <person name="Davidsen T.M."/>
            <person name="Wayne K.J."/>
            <person name="Tettelin H."/>
            <person name="Glass J.I."/>
            <person name="Rusch D."/>
            <person name="Podicherti R."/>
            <person name="Tsui H.-C.T."/>
            <person name="Winkler M.E."/>
        </authorList>
    </citation>
    <scope>NUCLEOTIDE SEQUENCE</scope>
</reference>
<evidence type="ECO:0000313" key="1">
    <source>
        <dbReference type="EMBL" id="SVE43796.1"/>
    </source>
</evidence>
<dbReference type="Gene3D" id="3.40.30.10">
    <property type="entry name" value="Glutaredoxin"/>
    <property type="match status" value="1"/>
</dbReference>
<organism evidence="1">
    <name type="scientific">marine metagenome</name>
    <dbReference type="NCBI Taxonomy" id="408172"/>
    <lineage>
        <taxon>unclassified sequences</taxon>
        <taxon>metagenomes</taxon>
        <taxon>ecological metagenomes</taxon>
    </lineage>
</organism>
<dbReference type="SUPFAM" id="SSF52833">
    <property type="entry name" value="Thioredoxin-like"/>
    <property type="match status" value="1"/>
</dbReference>